<accession>A0ACA9K9W0</accession>
<sequence>MSQSLSEFDSEIQNVIIKEKKKKHIDFTWFRENKNTNFRRPIIFPDDEGHITEYIQIKLSDKQNTLLDKKYQKFLKQNKFVLNKDNIIIEETSKEYLISK</sequence>
<keyword evidence="2" id="KW-1185">Reference proteome</keyword>
<proteinExistence type="predicted"/>
<evidence type="ECO:0000313" key="2">
    <source>
        <dbReference type="Proteomes" id="UP000789920"/>
    </source>
</evidence>
<name>A0ACA9K9W0_9GLOM</name>
<organism evidence="1 2">
    <name type="scientific">Racocetra persica</name>
    <dbReference type="NCBI Taxonomy" id="160502"/>
    <lineage>
        <taxon>Eukaryota</taxon>
        <taxon>Fungi</taxon>
        <taxon>Fungi incertae sedis</taxon>
        <taxon>Mucoromycota</taxon>
        <taxon>Glomeromycotina</taxon>
        <taxon>Glomeromycetes</taxon>
        <taxon>Diversisporales</taxon>
        <taxon>Gigasporaceae</taxon>
        <taxon>Racocetra</taxon>
    </lineage>
</organism>
<dbReference type="EMBL" id="CAJVQC010000126">
    <property type="protein sequence ID" value="CAG8461474.1"/>
    <property type="molecule type" value="Genomic_DNA"/>
</dbReference>
<evidence type="ECO:0000313" key="1">
    <source>
        <dbReference type="EMBL" id="CAG8461474.1"/>
    </source>
</evidence>
<comment type="caution">
    <text evidence="1">The sequence shown here is derived from an EMBL/GenBank/DDBJ whole genome shotgun (WGS) entry which is preliminary data.</text>
</comment>
<reference evidence="1" key="1">
    <citation type="submission" date="2021-06" db="EMBL/GenBank/DDBJ databases">
        <authorList>
            <person name="Kallberg Y."/>
            <person name="Tangrot J."/>
            <person name="Rosling A."/>
        </authorList>
    </citation>
    <scope>NUCLEOTIDE SEQUENCE</scope>
    <source>
        <strain evidence="1">MA461A</strain>
    </source>
</reference>
<protein>
    <submittedName>
        <fullName evidence="1">19654_t:CDS:1</fullName>
    </submittedName>
</protein>
<gene>
    <name evidence="1" type="ORF">RPERSI_LOCUS174</name>
</gene>
<dbReference type="Proteomes" id="UP000789920">
    <property type="component" value="Unassembled WGS sequence"/>
</dbReference>